<dbReference type="Gene3D" id="3.30.70.240">
    <property type="match status" value="1"/>
</dbReference>
<dbReference type="SUPFAM" id="SSF54980">
    <property type="entry name" value="EF-G C-terminal domain-like"/>
    <property type="match status" value="2"/>
</dbReference>
<evidence type="ECO:0000256" key="2">
    <source>
        <dbReference type="ARBA" id="ARBA00022490"/>
    </source>
</evidence>
<gene>
    <name evidence="11" type="ORF">Amon01_000044700</name>
</gene>
<dbReference type="InterPro" id="IPR005225">
    <property type="entry name" value="Small_GTP-bd"/>
</dbReference>
<evidence type="ECO:0000256" key="5">
    <source>
        <dbReference type="ARBA" id="ARBA00022801"/>
    </source>
</evidence>
<reference evidence="11" key="1">
    <citation type="submission" date="2023-04" db="EMBL/GenBank/DDBJ databases">
        <title>Ambrosiozyma monospora NBRC 1965.</title>
        <authorList>
            <person name="Ichikawa N."/>
            <person name="Sato H."/>
            <person name="Tonouchi N."/>
        </authorList>
    </citation>
    <scope>NUCLEOTIDE SEQUENCE</scope>
    <source>
        <strain evidence="11">NBRC 1965</strain>
    </source>
</reference>
<name>A0A9W6YSF7_AMBMO</name>
<dbReference type="InterPro" id="IPR041095">
    <property type="entry name" value="EFG_II"/>
</dbReference>
<dbReference type="Gene3D" id="3.90.1430.10">
    <property type="entry name" value="Yeast translation eEF2 (G' domain)"/>
    <property type="match status" value="1"/>
</dbReference>
<evidence type="ECO:0000256" key="1">
    <source>
        <dbReference type="ARBA" id="ARBA00004496"/>
    </source>
</evidence>
<dbReference type="GO" id="GO:1990904">
    <property type="term" value="C:ribonucleoprotein complex"/>
    <property type="evidence" value="ECO:0007669"/>
    <property type="project" value="TreeGrafter"/>
</dbReference>
<dbReference type="NCBIfam" id="TIGR00231">
    <property type="entry name" value="small_GTP"/>
    <property type="match status" value="1"/>
</dbReference>
<dbReference type="EMBL" id="BSXU01000123">
    <property type="protein sequence ID" value="GMG19407.1"/>
    <property type="molecule type" value="Genomic_DNA"/>
</dbReference>
<comment type="catalytic activity">
    <reaction evidence="7">
        <text>GTP + H2O = GDP + phosphate + H(+)</text>
        <dbReference type="Rhea" id="RHEA:19669"/>
        <dbReference type="ChEBI" id="CHEBI:15377"/>
        <dbReference type="ChEBI" id="CHEBI:15378"/>
        <dbReference type="ChEBI" id="CHEBI:37565"/>
        <dbReference type="ChEBI" id="CHEBI:43474"/>
        <dbReference type="ChEBI" id="CHEBI:58189"/>
    </reaction>
</comment>
<dbReference type="SUPFAM" id="SSF52540">
    <property type="entry name" value="P-loop containing nucleoside triphosphate hydrolases"/>
    <property type="match status" value="1"/>
</dbReference>
<dbReference type="Gene3D" id="2.40.30.10">
    <property type="entry name" value="Translation factors"/>
    <property type="match status" value="1"/>
</dbReference>
<comment type="subcellular location">
    <subcellularLocation>
        <location evidence="1">Cytoplasm</location>
    </subcellularLocation>
</comment>
<dbReference type="Gene3D" id="3.30.230.10">
    <property type="match status" value="1"/>
</dbReference>
<evidence type="ECO:0000256" key="8">
    <source>
        <dbReference type="ARBA" id="ARBA00068031"/>
    </source>
</evidence>
<dbReference type="GO" id="GO:0043022">
    <property type="term" value="F:ribosome binding"/>
    <property type="evidence" value="ECO:0007669"/>
    <property type="project" value="TreeGrafter"/>
</dbReference>
<dbReference type="SUPFAM" id="SSF50447">
    <property type="entry name" value="Translation proteins"/>
    <property type="match status" value="1"/>
</dbReference>
<dbReference type="Gene3D" id="3.40.50.300">
    <property type="entry name" value="P-loop containing nucleotide triphosphate hydrolases"/>
    <property type="match status" value="1"/>
</dbReference>
<evidence type="ECO:0000313" key="12">
    <source>
        <dbReference type="Proteomes" id="UP001165063"/>
    </source>
</evidence>
<protein>
    <recommendedName>
        <fullName evidence="8">Ribosome assembly protein 1</fullName>
    </recommendedName>
    <alternativeName>
        <fullName evidence="9">Elongation factor-like 1</fullName>
    </alternativeName>
</protein>
<keyword evidence="2" id="KW-0963">Cytoplasm</keyword>
<dbReference type="AlphaFoldDB" id="A0A9W6YSF7"/>
<dbReference type="PANTHER" id="PTHR42908">
    <property type="entry name" value="TRANSLATION ELONGATION FACTOR-RELATED"/>
    <property type="match status" value="1"/>
</dbReference>
<dbReference type="SUPFAM" id="SSF54211">
    <property type="entry name" value="Ribosomal protein S5 domain 2-like"/>
    <property type="match status" value="1"/>
</dbReference>
<organism evidence="11 12">
    <name type="scientific">Ambrosiozyma monospora</name>
    <name type="common">Yeast</name>
    <name type="synonym">Endomycopsis monosporus</name>
    <dbReference type="NCBI Taxonomy" id="43982"/>
    <lineage>
        <taxon>Eukaryota</taxon>
        <taxon>Fungi</taxon>
        <taxon>Dikarya</taxon>
        <taxon>Ascomycota</taxon>
        <taxon>Saccharomycotina</taxon>
        <taxon>Pichiomycetes</taxon>
        <taxon>Pichiales</taxon>
        <taxon>Pichiaceae</taxon>
        <taxon>Ambrosiozyma</taxon>
    </lineage>
</organism>
<dbReference type="InterPro" id="IPR020568">
    <property type="entry name" value="Ribosomal_Su5_D2-typ_SF"/>
</dbReference>
<dbReference type="InterPro" id="IPR014721">
    <property type="entry name" value="Ribsml_uS5_D2-typ_fold_subgr"/>
</dbReference>
<dbReference type="FunFam" id="3.30.70.240:FF:000006">
    <property type="entry name" value="Elongation factor like GTPase 1"/>
    <property type="match status" value="1"/>
</dbReference>
<dbReference type="CDD" id="cd01681">
    <property type="entry name" value="aeEF2_snRNP_like_IV"/>
    <property type="match status" value="1"/>
</dbReference>
<dbReference type="InterPro" id="IPR027417">
    <property type="entry name" value="P-loop_NTPase"/>
</dbReference>
<dbReference type="GO" id="GO:0003924">
    <property type="term" value="F:GTPase activity"/>
    <property type="evidence" value="ECO:0007669"/>
    <property type="project" value="InterPro"/>
</dbReference>
<dbReference type="Pfam" id="PF00679">
    <property type="entry name" value="EFG_C"/>
    <property type="match status" value="1"/>
</dbReference>
<dbReference type="Pfam" id="PF14492">
    <property type="entry name" value="EFG_III"/>
    <property type="match status" value="1"/>
</dbReference>
<feature type="domain" description="Tr-type G" evidence="10">
    <location>
        <begin position="16"/>
        <end position="274"/>
    </location>
</feature>
<evidence type="ECO:0000256" key="9">
    <source>
        <dbReference type="ARBA" id="ARBA00081809"/>
    </source>
</evidence>
<dbReference type="InterPro" id="IPR056752">
    <property type="entry name" value="EFL1"/>
</dbReference>
<dbReference type="Pfam" id="PF00009">
    <property type="entry name" value="GTP_EFTU"/>
    <property type="match status" value="1"/>
</dbReference>
<dbReference type="GO" id="GO:0005525">
    <property type="term" value="F:GTP binding"/>
    <property type="evidence" value="ECO:0007669"/>
    <property type="project" value="UniProtKB-KW"/>
</dbReference>
<dbReference type="Pfam" id="PF25118">
    <property type="entry name" value="EFL1"/>
    <property type="match status" value="1"/>
</dbReference>
<dbReference type="FunFam" id="3.90.1430.10:FF:000002">
    <property type="entry name" value="Elongation factor like GTPase 1"/>
    <property type="match status" value="1"/>
</dbReference>
<dbReference type="InterPro" id="IPR009000">
    <property type="entry name" value="Transl_B-barrel_sf"/>
</dbReference>
<accession>A0A9W6YSF7</accession>
<keyword evidence="4" id="KW-0547">Nucleotide-binding</keyword>
<dbReference type="InterPro" id="IPR053905">
    <property type="entry name" value="EF-G-like_DII"/>
</dbReference>
<dbReference type="PANTHER" id="PTHR42908:SF3">
    <property type="entry name" value="ELONGATION FACTOR-LIKE GTPASE 1"/>
    <property type="match status" value="1"/>
</dbReference>
<dbReference type="Proteomes" id="UP001165063">
    <property type="component" value="Unassembled WGS sequence"/>
</dbReference>
<evidence type="ECO:0000256" key="3">
    <source>
        <dbReference type="ARBA" id="ARBA00022517"/>
    </source>
</evidence>
<dbReference type="FunFam" id="3.40.50.300:FF:000746">
    <property type="entry name" value="Ribosome assembly protein 1"/>
    <property type="match status" value="1"/>
</dbReference>
<evidence type="ECO:0000256" key="6">
    <source>
        <dbReference type="ARBA" id="ARBA00023134"/>
    </source>
</evidence>
<evidence type="ECO:0000256" key="7">
    <source>
        <dbReference type="ARBA" id="ARBA00048548"/>
    </source>
</evidence>
<dbReference type="PRINTS" id="PR00315">
    <property type="entry name" value="ELONGATNFCT"/>
</dbReference>
<dbReference type="CDD" id="cd01885">
    <property type="entry name" value="EF2"/>
    <property type="match status" value="1"/>
</dbReference>
<proteinExistence type="predicted"/>
<dbReference type="GO" id="GO:0042256">
    <property type="term" value="P:cytosolic ribosome assembly"/>
    <property type="evidence" value="ECO:0007669"/>
    <property type="project" value="UniProtKB-ARBA"/>
</dbReference>
<sequence>MRLSPEDISRLQHNPKDVRNICILAHVDHGKTSLSDSLLASNGIISQRMAGKARYLDSREDEQLRGITMESSAISLYFRTLKRENPESEGVIKEHLINLIDSPGHIDFSSEVSTASRLCDGAIVLVDVVEGVCSQTVTVLRQAWVDKLKPILVLNKIDRIITELQMSPTEAYTHLSKVIEQVNSVIGTFFVGERMQDDLLWRERKEKGETAEFIEKDDQDIYFSPEKNNVIFASAIDGWGFNIAQFSVIYEKKLGIHREKLQKCLWGDFYLDPKTKKVITSKGLKGRNLKPLFVSFVLDSIWRVYDVALMNRDQEKLEKIVKSLSIKILPRDMRSKDTKQLINTIMGQWLPVSNSILLTVIDKLPSPLESQKQRIPHILEPTQSSELIDKQLKQDMIDCNQEGLTSVYVSKIISVPEDELPKNQRQALTGDALIEKSREARLRASKAAEAARKLEESTQKEETDEFAVIQSSNADEFEWEFEEEEEEELIEIKNEVLIGFARVYSGSISVGQELNVLEPRFDPKHPNKHTKKATVSSLYLLMGRELIAIESAPAGSIVGIGGLEGKVLKSGTLVSPGVLGVNLAGINLNTQPIVKVALEPVNPTHMDRLVRGLELLNLADPCVQTYIQDTGEHILATAGELHLERCLKDLKERFAGVEITASKPDIPYRETIAAVDMNPAKNPELGRGTVNIKLDKYAITLETRPLPTEVTELLLNNVATLSNIARGEMNVEVDTDNDDHEEADDVDDDEIVVGTTMSIDEFKSKLESAFLSGNSEFKTKENIDWSQKDLFDRIAAFGAKRVGPNILFDSPEQSIRRLFSSSQNSKDARFIYEDSIFNGFQLATFEGPLAAEPAQGLAVFVKSIEIITDPEQIVAVPNLSGRFIGATKDAIHKGFLDWSPRLMLAMYSCDIQASSEVLGKVYAVVQRRRGVVVNEEMKEGTPFFTITAKIPVVEAFGFSDDIRKKTSGAALPQLVFNGFEIIDEDPFWVPTTEEELEALGEFAERENIARKYMNTIRKKKGLFVDEKVIKNAEKQRTLKKD</sequence>
<comment type="caution">
    <text evidence="11">The sequence shown here is derived from an EMBL/GenBank/DDBJ whole genome shotgun (WGS) entry which is preliminary data.</text>
</comment>
<keyword evidence="3" id="KW-0690">Ribosome biogenesis</keyword>
<dbReference type="Gene3D" id="3.30.70.870">
    <property type="entry name" value="Elongation Factor G (Translational Gtpase), domain 3"/>
    <property type="match status" value="1"/>
</dbReference>
<dbReference type="CDD" id="cd16261">
    <property type="entry name" value="EF2_snRNP_III"/>
    <property type="match status" value="1"/>
</dbReference>
<dbReference type="Pfam" id="PF22042">
    <property type="entry name" value="EF-G_D2"/>
    <property type="match status" value="1"/>
</dbReference>
<keyword evidence="6" id="KW-0342">GTP-binding</keyword>
<dbReference type="OrthoDB" id="364892at2759"/>
<dbReference type="SMART" id="SM00838">
    <property type="entry name" value="EFG_C"/>
    <property type="match status" value="1"/>
</dbReference>
<dbReference type="CDD" id="cd04096">
    <property type="entry name" value="eEF2_snRNP_like_C"/>
    <property type="match status" value="1"/>
</dbReference>
<keyword evidence="12" id="KW-1185">Reference proteome</keyword>
<dbReference type="PROSITE" id="PS51722">
    <property type="entry name" value="G_TR_2"/>
    <property type="match status" value="1"/>
</dbReference>
<evidence type="ECO:0000259" key="10">
    <source>
        <dbReference type="PROSITE" id="PS51722"/>
    </source>
</evidence>
<evidence type="ECO:0000313" key="11">
    <source>
        <dbReference type="EMBL" id="GMG19407.1"/>
    </source>
</evidence>
<dbReference type="FunFam" id="3.30.70.870:FF:000002">
    <property type="entry name" value="Translation elongation factor 2"/>
    <property type="match status" value="1"/>
</dbReference>
<dbReference type="GO" id="GO:0005829">
    <property type="term" value="C:cytosol"/>
    <property type="evidence" value="ECO:0007669"/>
    <property type="project" value="TreeGrafter"/>
</dbReference>
<dbReference type="InterPro" id="IPR000640">
    <property type="entry name" value="EFG_V-like"/>
</dbReference>
<keyword evidence="5" id="KW-0378">Hydrolase</keyword>
<dbReference type="InterPro" id="IPR000795">
    <property type="entry name" value="T_Tr_GTP-bd_dom"/>
</dbReference>
<dbReference type="CDD" id="cd16268">
    <property type="entry name" value="EF2_II"/>
    <property type="match status" value="1"/>
</dbReference>
<evidence type="ECO:0000256" key="4">
    <source>
        <dbReference type="ARBA" id="ARBA00022741"/>
    </source>
</evidence>
<dbReference type="InterPro" id="IPR035647">
    <property type="entry name" value="EFG_III/V"/>
</dbReference>